<reference evidence="1" key="2">
    <citation type="journal article" name="Front. Microbiol.">
        <title>Degradative Capacity of Two Strains of Rhodonia placenta: From Phenotype to Genotype.</title>
        <authorList>
            <person name="Kolle M."/>
            <person name="Horta M.A.C."/>
            <person name="Nowrousian M."/>
            <person name="Ohm R.A."/>
            <person name="Benz J.P."/>
            <person name="Pilgard A."/>
        </authorList>
    </citation>
    <scope>NUCLEOTIDE SEQUENCE</scope>
    <source>
        <strain evidence="1">FPRL280</strain>
    </source>
</reference>
<protein>
    <submittedName>
        <fullName evidence="1">Uncharacterized protein</fullName>
    </submittedName>
</protein>
<name>A0A8H7NTR8_9APHY</name>
<dbReference type="AlphaFoldDB" id="A0A8H7NTR8"/>
<accession>A0A8H7NTR8</accession>
<reference evidence="1" key="1">
    <citation type="submission" date="2020-11" db="EMBL/GenBank/DDBJ databases">
        <authorList>
            <person name="Koelle M."/>
            <person name="Horta M.A.C."/>
            <person name="Nowrousian M."/>
            <person name="Ohm R.A."/>
            <person name="Benz P."/>
            <person name="Pilgard A."/>
        </authorList>
    </citation>
    <scope>NUCLEOTIDE SEQUENCE</scope>
    <source>
        <strain evidence="1">FPRL280</strain>
    </source>
</reference>
<dbReference type="Proteomes" id="UP000639403">
    <property type="component" value="Unassembled WGS sequence"/>
</dbReference>
<comment type="caution">
    <text evidence="1">The sequence shown here is derived from an EMBL/GenBank/DDBJ whole genome shotgun (WGS) entry which is preliminary data.</text>
</comment>
<organism evidence="1 2">
    <name type="scientific">Rhodonia placenta</name>
    <dbReference type="NCBI Taxonomy" id="104341"/>
    <lineage>
        <taxon>Eukaryota</taxon>
        <taxon>Fungi</taxon>
        <taxon>Dikarya</taxon>
        <taxon>Basidiomycota</taxon>
        <taxon>Agaricomycotina</taxon>
        <taxon>Agaricomycetes</taxon>
        <taxon>Polyporales</taxon>
        <taxon>Adustoporiaceae</taxon>
        <taxon>Rhodonia</taxon>
    </lineage>
</organism>
<dbReference type="EMBL" id="JADOXO010000548">
    <property type="protein sequence ID" value="KAF9802849.1"/>
    <property type="molecule type" value="Genomic_DNA"/>
</dbReference>
<gene>
    <name evidence="1" type="ORF">IEO21_09808</name>
</gene>
<sequence>MSAVLYIAGTSGVDAREDMFGDARESAPLRVTEREDAAELTDIGVGDRGDIAAGEGTWGLRCRSASGLLADDGGRATTGGSAASVGLIVLEDCGGETGEVGKDESKSTCVGDIGLKGMNTLDWQNTRHFSQCLSQTSNALYLFHYARSLTLP</sequence>
<proteinExistence type="predicted"/>
<evidence type="ECO:0000313" key="2">
    <source>
        <dbReference type="Proteomes" id="UP000639403"/>
    </source>
</evidence>
<evidence type="ECO:0000313" key="1">
    <source>
        <dbReference type="EMBL" id="KAF9802849.1"/>
    </source>
</evidence>